<dbReference type="SMART" id="SM00256">
    <property type="entry name" value="FBOX"/>
    <property type="match status" value="1"/>
</dbReference>
<dbReference type="CDD" id="cd22160">
    <property type="entry name" value="F-box_AtFBL13-like"/>
    <property type="match status" value="1"/>
</dbReference>
<dbReference type="SUPFAM" id="SSF52047">
    <property type="entry name" value="RNI-like"/>
    <property type="match status" value="1"/>
</dbReference>
<sequence>MEEEIDKISGLPDPVLHHILSFLPTKYSVRTSILSSRWRHLWASVPILRFDQKDFIVKPHFMDFVEGILFFRDWSLPVQKVRLRCYDGAEFFRTTTWIRVLSRRPGLQELDLGAHPNPLDLHALPAELFRLKSLVKLKLNLHCHCSLVVPSVIHLNNLKSLHLKWVQFDDDQSVARLLSGCPQLEELTIEECNRVPLHNLVISGHFLKRFTMIETTNEDDDYYDYEDEVHGCALTIDAPNLVTLNCCIGIPPAVVVGSLSCIESADINLKSHDRDVNYDHVMCELLKGVCETKVLRLSNSSMEGDPKGVWAIEVYVGECEVLEESEHHPKGYTKGYIGADEDQRQTYETIHHSKLAEEFVKRSRLGLDELACIKMWDLSHTRQYYHVTD</sequence>
<dbReference type="Pfam" id="PF00646">
    <property type="entry name" value="F-box"/>
    <property type="match status" value="1"/>
</dbReference>
<comment type="caution">
    <text evidence="2">The sequence shown here is derived from an EMBL/GenBank/DDBJ whole genome shotgun (WGS) entry which is preliminary data.</text>
</comment>
<accession>A0AAV9C4Q6</accession>
<gene>
    <name evidence="2" type="ORF">QJS10_CPB21g00887</name>
</gene>
<dbReference type="InterPro" id="IPR032675">
    <property type="entry name" value="LRR_dom_sf"/>
</dbReference>
<dbReference type="InterPro" id="IPR001810">
    <property type="entry name" value="F-box_dom"/>
</dbReference>
<dbReference type="AlphaFoldDB" id="A0AAV9C4Q6"/>
<name>A0AAV9C4Q6_ACOCL</name>
<dbReference type="InterPro" id="IPR053781">
    <property type="entry name" value="F-box_AtFBL13-like"/>
</dbReference>
<dbReference type="EMBL" id="JAUJYO010000021">
    <property type="protein sequence ID" value="KAK1283886.1"/>
    <property type="molecule type" value="Genomic_DNA"/>
</dbReference>
<reference evidence="2" key="2">
    <citation type="submission" date="2023-06" db="EMBL/GenBank/DDBJ databases">
        <authorList>
            <person name="Ma L."/>
            <person name="Liu K.-W."/>
            <person name="Li Z."/>
            <person name="Hsiao Y.-Y."/>
            <person name="Qi Y."/>
            <person name="Fu T."/>
            <person name="Tang G."/>
            <person name="Zhang D."/>
            <person name="Sun W.-H."/>
            <person name="Liu D.-K."/>
            <person name="Li Y."/>
            <person name="Chen G.-Z."/>
            <person name="Liu X.-D."/>
            <person name="Liao X.-Y."/>
            <person name="Jiang Y.-T."/>
            <person name="Yu X."/>
            <person name="Hao Y."/>
            <person name="Huang J."/>
            <person name="Zhao X.-W."/>
            <person name="Ke S."/>
            <person name="Chen Y.-Y."/>
            <person name="Wu W.-L."/>
            <person name="Hsu J.-L."/>
            <person name="Lin Y.-F."/>
            <person name="Huang M.-D."/>
            <person name="Li C.-Y."/>
            <person name="Huang L."/>
            <person name="Wang Z.-W."/>
            <person name="Zhao X."/>
            <person name="Zhong W.-Y."/>
            <person name="Peng D.-H."/>
            <person name="Ahmad S."/>
            <person name="Lan S."/>
            <person name="Zhang J.-S."/>
            <person name="Tsai W.-C."/>
            <person name="Van De Peer Y."/>
            <person name="Liu Z.-J."/>
        </authorList>
    </citation>
    <scope>NUCLEOTIDE SEQUENCE</scope>
    <source>
        <strain evidence="2">CP</strain>
        <tissue evidence="2">Leaves</tissue>
    </source>
</reference>
<dbReference type="InterPro" id="IPR050232">
    <property type="entry name" value="FBL13/AtMIF1-like"/>
</dbReference>
<reference evidence="2" key="1">
    <citation type="journal article" date="2023" name="Nat. Commun.">
        <title>Diploid and tetraploid genomes of Acorus and the evolution of monocots.</title>
        <authorList>
            <person name="Ma L."/>
            <person name="Liu K.W."/>
            <person name="Li Z."/>
            <person name="Hsiao Y.Y."/>
            <person name="Qi Y."/>
            <person name="Fu T."/>
            <person name="Tang G.D."/>
            <person name="Zhang D."/>
            <person name="Sun W.H."/>
            <person name="Liu D.K."/>
            <person name="Li Y."/>
            <person name="Chen G.Z."/>
            <person name="Liu X.D."/>
            <person name="Liao X.Y."/>
            <person name="Jiang Y.T."/>
            <person name="Yu X."/>
            <person name="Hao Y."/>
            <person name="Huang J."/>
            <person name="Zhao X.W."/>
            <person name="Ke S."/>
            <person name="Chen Y.Y."/>
            <person name="Wu W.L."/>
            <person name="Hsu J.L."/>
            <person name="Lin Y.F."/>
            <person name="Huang M.D."/>
            <person name="Li C.Y."/>
            <person name="Huang L."/>
            <person name="Wang Z.W."/>
            <person name="Zhao X."/>
            <person name="Zhong W.Y."/>
            <person name="Peng D.H."/>
            <person name="Ahmad S."/>
            <person name="Lan S."/>
            <person name="Zhang J.S."/>
            <person name="Tsai W.C."/>
            <person name="Van de Peer Y."/>
            <person name="Liu Z.J."/>
        </authorList>
    </citation>
    <scope>NUCLEOTIDE SEQUENCE</scope>
    <source>
        <strain evidence="2">CP</strain>
    </source>
</reference>
<dbReference type="SUPFAM" id="SSF81383">
    <property type="entry name" value="F-box domain"/>
    <property type="match status" value="1"/>
</dbReference>
<dbReference type="Pfam" id="PF24758">
    <property type="entry name" value="LRR_At5g56370"/>
    <property type="match status" value="1"/>
</dbReference>
<evidence type="ECO:0000259" key="1">
    <source>
        <dbReference type="SMART" id="SM00256"/>
    </source>
</evidence>
<dbReference type="InterPro" id="IPR036047">
    <property type="entry name" value="F-box-like_dom_sf"/>
</dbReference>
<dbReference type="PANTHER" id="PTHR31900">
    <property type="entry name" value="F-BOX/RNI SUPERFAMILY PROTEIN-RELATED"/>
    <property type="match status" value="1"/>
</dbReference>
<evidence type="ECO:0000313" key="2">
    <source>
        <dbReference type="EMBL" id="KAK1283886.1"/>
    </source>
</evidence>
<proteinExistence type="predicted"/>
<dbReference type="Gene3D" id="3.80.10.10">
    <property type="entry name" value="Ribonuclease Inhibitor"/>
    <property type="match status" value="1"/>
</dbReference>
<evidence type="ECO:0000313" key="3">
    <source>
        <dbReference type="Proteomes" id="UP001180020"/>
    </source>
</evidence>
<protein>
    <submittedName>
        <fullName evidence="2">F-box protein</fullName>
    </submittedName>
</protein>
<feature type="domain" description="F-box" evidence="1">
    <location>
        <begin position="11"/>
        <end position="51"/>
    </location>
</feature>
<dbReference type="Proteomes" id="UP001180020">
    <property type="component" value="Unassembled WGS sequence"/>
</dbReference>
<dbReference type="PANTHER" id="PTHR31900:SF34">
    <property type="entry name" value="EMB|CAB62440.1-RELATED"/>
    <property type="match status" value="1"/>
</dbReference>
<dbReference type="Gene3D" id="1.20.1280.50">
    <property type="match status" value="1"/>
</dbReference>
<keyword evidence="3" id="KW-1185">Reference proteome</keyword>
<organism evidence="2 3">
    <name type="scientific">Acorus calamus</name>
    <name type="common">Sweet flag</name>
    <dbReference type="NCBI Taxonomy" id="4465"/>
    <lineage>
        <taxon>Eukaryota</taxon>
        <taxon>Viridiplantae</taxon>
        <taxon>Streptophyta</taxon>
        <taxon>Embryophyta</taxon>
        <taxon>Tracheophyta</taxon>
        <taxon>Spermatophyta</taxon>
        <taxon>Magnoliopsida</taxon>
        <taxon>Liliopsida</taxon>
        <taxon>Acoraceae</taxon>
        <taxon>Acorus</taxon>
    </lineage>
</organism>
<dbReference type="InterPro" id="IPR055411">
    <property type="entry name" value="LRR_FXL15/At3g58940/PEG3-like"/>
</dbReference>